<dbReference type="Pfam" id="PF01627">
    <property type="entry name" value="Hpt"/>
    <property type="match status" value="1"/>
</dbReference>
<proteinExistence type="predicted"/>
<dbReference type="Proteomes" id="UP001597176">
    <property type="component" value="Unassembled WGS sequence"/>
</dbReference>
<dbReference type="InterPro" id="IPR008207">
    <property type="entry name" value="Sig_transdc_His_kin_Hpt_dom"/>
</dbReference>
<keyword evidence="4" id="KW-1185">Reference proteome</keyword>
<gene>
    <name evidence="3" type="ORF">ACFQ4G_11240</name>
</gene>
<dbReference type="Gene3D" id="1.20.120.160">
    <property type="entry name" value="HPT domain"/>
    <property type="match status" value="1"/>
</dbReference>
<dbReference type="InterPro" id="IPR036641">
    <property type="entry name" value="HPT_dom_sf"/>
</dbReference>
<comment type="caution">
    <text evidence="3">The sequence shown here is derived from an EMBL/GenBank/DDBJ whole genome shotgun (WGS) entry which is preliminary data.</text>
</comment>
<reference evidence="4" key="1">
    <citation type="journal article" date="2019" name="Int. J. Syst. Evol. Microbiol.">
        <title>The Global Catalogue of Microorganisms (GCM) 10K type strain sequencing project: providing services to taxonomists for standard genome sequencing and annotation.</title>
        <authorList>
            <consortium name="The Broad Institute Genomics Platform"/>
            <consortium name="The Broad Institute Genome Sequencing Center for Infectious Disease"/>
            <person name="Wu L."/>
            <person name="Ma J."/>
        </authorList>
    </citation>
    <scope>NUCLEOTIDE SEQUENCE [LARGE SCALE GENOMIC DNA]</scope>
    <source>
        <strain evidence="4">CCUG 56108</strain>
    </source>
</reference>
<dbReference type="SUPFAM" id="SSF47226">
    <property type="entry name" value="Histidine-containing phosphotransfer domain, HPT domain"/>
    <property type="match status" value="1"/>
</dbReference>
<name>A0ABW3WZL7_9HYPH</name>
<keyword evidence="1" id="KW-0902">Two-component regulatory system</keyword>
<accession>A0ABW3WZL7</accession>
<feature type="domain" description="HPt" evidence="2">
    <location>
        <begin position="35"/>
        <end position="92"/>
    </location>
</feature>
<dbReference type="RefSeq" id="WP_238206325.1">
    <property type="nucleotide sequence ID" value="NZ_JBHTND010000013.1"/>
</dbReference>
<organism evidence="3 4">
    <name type="scientific">Methylobacterium marchantiae</name>
    <dbReference type="NCBI Taxonomy" id="600331"/>
    <lineage>
        <taxon>Bacteria</taxon>
        <taxon>Pseudomonadati</taxon>
        <taxon>Pseudomonadota</taxon>
        <taxon>Alphaproteobacteria</taxon>
        <taxon>Hyphomicrobiales</taxon>
        <taxon>Methylobacteriaceae</taxon>
        <taxon>Methylobacterium</taxon>
    </lineage>
</organism>
<protein>
    <submittedName>
        <fullName evidence="3">Hpt domain-containing protein</fullName>
    </submittedName>
</protein>
<dbReference type="EMBL" id="JBHTND010000013">
    <property type="protein sequence ID" value="MFD1302146.1"/>
    <property type="molecule type" value="Genomic_DNA"/>
</dbReference>
<evidence type="ECO:0000313" key="3">
    <source>
        <dbReference type="EMBL" id="MFD1302146.1"/>
    </source>
</evidence>
<evidence type="ECO:0000259" key="2">
    <source>
        <dbReference type="Pfam" id="PF01627"/>
    </source>
</evidence>
<evidence type="ECO:0000256" key="1">
    <source>
        <dbReference type="ARBA" id="ARBA00023012"/>
    </source>
</evidence>
<evidence type="ECO:0000313" key="4">
    <source>
        <dbReference type="Proteomes" id="UP001597176"/>
    </source>
</evidence>
<sequence>MASEGVGDTSARSEVYDPAMLAELEDVFGHDHLMQLLSLLRVEIGERFRIGNDEPSALGRDAHALLSSSGSLGFLDLSHRCSDIERACIAGTDVSVLLRDVRAAAVGALAAISTLEARDR</sequence>